<sequence>MAEVRDLEKTPSNDPKGWDFMWWFYRAAVWTVFVPEVFARCQAVLLQPDDSSSATGKFSAVQ</sequence>
<evidence type="ECO:0000313" key="1">
    <source>
        <dbReference type="EMBL" id="KAG7512471.1"/>
    </source>
</evidence>
<gene>
    <name evidence="1" type="ORF">JOB18_030563</name>
</gene>
<accession>A0AAV6S405</accession>
<organism evidence="1 2">
    <name type="scientific">Solea senegalensis</name>
    <name type="common">Senegalese sole</name>
    <dbReference type="NCBI Taxonomy" id="28829"/>
    <lineage>
        <taxon>Eukaryota</taxon>
        <taxon>Metazoa</taxon>
        <taxon>Chordata</taxon>
        <taxon>Craniata</taxon>
        <taxon>Vertebrata</taxon>
        <taxon>Euteleostomi</taxon>
        <taxon>Actinopterygii</taxon>
        <taxon>Neopterygii</taxon>
        <taxon>Teleostei</taxon>
        <taxon>Neoteleostei</taxon>
        <taxon>Acanthomorphata</taxon>
        <taxon>Carangaria</taxon>
        <taxon>Pleuronectiformes</taxon>
        <taxon>Pleuronectoidei</taxon>
        <taxon>Soleidae</taxon>
        <taxon>Solea</taxon>
    </lineage>
</organism>
<reference evidence="1 2" key="1">
    <citation type="journal article" date="2021" name="Sci. Rep.">
        <title>Chromosome anchoring in Senegalese sole (Solea senegalensis) reveals sex-associated markers and genome rearrangements in flatfish.</title>
        <authorList>
            <person name="Guerrero-Cozar I."/>
            <person name="Gomez-Garrido J."/>
            <person name="Berbel C."/>
            <person name="Martinez-Blanch J.F."/>
            <person name="Alioto T."/>
            <person name="Claros M.G."/>
            <person name="Gagnaire P.A."/>
            <person name="Manchado M."/>
        </authorList>
    </citation>
    <scope>NUCLEOTIDE SEQUENCE [LARGE SCALE GENOMIC DNA]</scope>
    <source>
        <strain evidence="1">Sse05_10M</strain>
    </source>
</reference>
<comment type="caution">
    <text evidence="1">The sequence shown here is derived from an EMBL/GenBank/DDBJ whole genome shotgun (WGS) entry which is preliminary data.</text>
</comment>
<evidence type="ECO:0000313" key="2">
    <source>
        <dbReference type="Proteomes" id="UP000693946"/>
    </source>
</evidence>
<feature type="non-terminal residue" evidence="1">
    <location>
        <position position="62"/>
    </location>
</feature>
<keyword evidence="2" id="KW-1185">Reference proteome</keyword>
<protein>
    <submittedName>
        <fullName evidence="1">Uncharacterized protein</fullName>
    </submittedName>
</protein>
<dbReference type="EMBL" id="JAGKHQ010000007">
    <property type="protein sequence ID" value="KAG7512471.1"/>
    <property type="molecule type" value="Genomic_DNA"/>
</dbReference>
<dbReference type="Proteomes" id="UP000693946">
    <property type="component" value="Linkage Group LG15"/>
</dbReference>
<dbReference type="AlphaFoldDB" id="A0AAV6S405"/>
<name>A0AAV6S405_SOLSE</name>
<proteinExistence type="predicted"/>